<keyword evidence="11" id="KW-0697">Rotamase</keyword>
<dbReference type="Gene3D" id="1.10.4030.10">
    <property type="entry name" value="Porin chaperone SurA, peptide-binding domain"/>
    <property type="match status" value="1"/>
</dbReference>
<feature type="domain" description="PpiC" evidence="13">
    <location>
        <begin position="264"/>
        <end position="358"/>
    </location>
</feature>
<protein>
    <recommendedName>
        <fullName evidence="9">Periplasmic chaperone PpiD</fullName>
    </recommendedName>
    <alternativeName>
        <fullName evidence="10">Periplasmic folding chaperone</fullName>
    </alternativeName>
</protein>
<reference evidence="14 15" key="1">
    <citation type="submission" date="2023-06" db="EMBL/GenBank/DDBJ databases">
        <title>Marinobacter azerbaijanicus a moderately halophilic, isolated from Urmia Lake in Azerbaijan region of Iran.</title>
        <authorList>
            <person name="Sanchez-Porro C."/>
            <person name="Aghdam E.M."/>
            <person name="Saheb S.M."/>
            <person name="Tarhriz V."/>
            <person name="Kazemi E."/>
            <person name="Ammozegar M.A."/>
            <person name="Ventosa A."/>
            <person name="Hejazi M.S."/>
        </authorList>
    </citation>
    <scope>NUCLEOTIDE SEQUENCE [LARGE SCALE GENOMIC DNA]</scope>
    <source>
        <strain evidence="14 15">TBZ242</strain>
    </source>
</reference>
<comment type="similarity">
    <text evidence="8">Belongs to the PpiD chaperone family.</text>
</comment>
<evidence type="ECO:0000256" key="12">
    <source>
        <dbReference type="SAM" id="Phobius"/>
    </source>
</evidence>
<comment type="subcellular location">
    <subcellularLocation>
        <location evidence="1">Cell inner membrane</location>
        <topology evidence="1">Single-pass type II membrane protein</topology>
        <orientation evidence="1">Periplasmic side</orientation>
    </subcellularLocation>
</comment>
<evidence type="ECO:0000256" key="11">
    <source>
        <dbReference type="PROSITE-ProRule" id="PRU00278"/>
    </source>
</evidence>
<evidence type="ECO:0000259" key="13">
    <source>
        <dbReference type="PROSITE" id="PS50198"/>
    </source>
</evidence>
<keyword evidence="2" id="KW-1003">Cell membrane</keyword>
<dbReference type="InterPro" id="IPR046357">
    <property type="entry name" value="PPIase_dom_sf"/>
</dbReference>
<dbReference type="Gene3D" id="3.10.50.40">
    <property type="match status" value="1"/>
</dbReference>
<dbReference type="PANTHER" id="PTHR47529">
    <property type="entry name" value="PEPTIDYL-PROLYL CIS-TRANS ISOMERASE D"/>
    <property type="match status" value="1"/>
</dbReference>
<organism evidence="14 15">
    <name type="scientific">Marinobacter azerbaijanicus</name>
    <dbReference type="NCBI Taxonomy" id="3050455"/>
    <lineage>
        <taxon>Bacteria</taxon>
        <taxon>Pseudomonadati</taxon>
        <taxon>Pseudomonadota</taxon>
        <taxon>Gammaproteobacteria</taxon>
        <taxon>Pseudomonadales</taxon>
        <taxon>Marinobacteraceae</taxon>
        <taxon>Marinobacter</taxon>
    </lineage>
</organism>
<dbReference type="InterPro" id="IPR027304">
    <property type="entry name" value="Trigger_fact/SurA_dom_sf"/>
</dbReference>
<keyword evidence="7" id="KW-0143">Chaperone</keyword>
<evidence type="ECO:0000313" key="15">
    <source>
        <dbReference type="Proteomes" id="UP001227964"/>
    </source>
</evidence>
<evidence type="ECO:0000256" key="5">
    <source>
        <dbReference type="ARBA" id="ARBA00022989"/>
    </source>
</evidence>
<dbReference type="RefSeq" id="WP_285388408.1">
    <property type="nucleotide sequence ID" value="NZ_JASSVS010000001.1"/>
</dbReference>
<dbReference type="InterPro" id="IPR052029">
    <property type="entry name" value="PpiD_chaperone"/>
</dbReference>
<evidence type="ECO:0000256" key="2">
    <source>
        <dbReference type="ARBA" id="ARBA00022475"/>
    </source>
</evidence>
<dbReference type="SUPFAM" id="SSF54534">
    <property type="entry name" value="FKBP-like"/>
    <property type="match status" value="1"/>
</dbReference>
<dbReference type="EMBL" id="JASSVS010000001">
    <property type="protein sequence ID" value="MDL0429929.1"/>
    <property type="molecule type" value="Genomic_DNA"/>
</dbReference>
<dbReference type="Pfam" id="PF13624">
    <property type="entry name" value="SurA_N_3"/>
    <property type="match status" value="1"/>
</dbReference>
<comment type="caution">
    <text evidence="14">The sequence shown here is derived from an EMBL/GenBank/DDBJ whole genome shotgun (WGS) entry which is preliminary data.</text>
</comment>
<dbReference type="PROSITE" id="PS50198">
    <property type="entry name" value="PPIC_PPIASE_2"/>
    <property type="match status" value="1"/>
</dbReference>
<keyword evidence="3" id="KW-0997">Cell inner membrane</keyword>
<accession>A0ABT7I9U5</accession>
<dbReference type="SUPFAM" id="SSF109998">
    <property type="entry name" value="Triger factor/SurA peptide-binding domain-like"/>
    <property type="match status" value="1"/>
</dbReference>
<dbReference type="InterPro" id="IPR023058">
    <property type="entry name" value="PPIase_PpiC_CS"/>
</dbReference>
<keyword evidence="6 12" id="KW-0472">Membrane</keyword>
<keyword evidence="4 12" id="KW-0812">Transmembrane</keyword>
<evidence type="ECO:0000256" key="4">
    <source>
        <dbReference type="ARBA" id="ARBA00022692"/>
    </source>
</evidence>
<evidence type="ECO:0000256" key="9">
    <source>
        <dbReference type="ARBA" id="ARBA00040743"/>
    </source>
</evidence>
<keyword evidence="15" id="KW-1185">Reference proteome</keyword>
<dbReference type="PROSITE" id="PS01096">
    <property type="entry name" value="PPIC_PPIASE_1"/>
    <property type="match status" value="1"/>
</dbReference>
<name>A0ABT7I9U5_9GAMM</name>
<evidence type="ECO:0000256" key="1">
    <source>
        <dbReference type="ARBA" id="ARBA00004382"/>
    </source>
</evidence>
<keyword evidence="11" id="KW-0413">Isomerase</keyword>
<evidence type="ECO:0000256" key="6">
    <source>
        <dbReference type="ARBA" id="ARBA00023136"/>
    </source>
</evidence>
<evidence type="ECO:0000256" key="7">
    <source>
        <dbReference type="ARBA" id="ARBA00023186"/>
    </source>
</evidence>
<dbReference type="Pfam" id="PF00639">
    <property type="entry name" value="Rotamase"/>
    <property type="match status" value="1"/>
</dbReference>
<dbReference type="Proteomes" id="UP001227964">
    <property type="component" value="Unassembled WGS sequence"/>
</dbReference>
<proteinExistence type="inferred from homology"/>
<dbReference type="PANTHER" id="PTHR47529:SF1">
    <property type="entry name" value="PERIPLASMIC CHAPERONE PPID"/>
    <property type="match status" value="1"/>
</dbReference>
<dbReference type="InterPro" id="IPR000297">
    <property type="entry name" value="PPIase_PpiC"/>
</dbReference>
<evidence type="ECO:0000256" key="8">
    <source>
        <dbReference type="ARBA" id="ARBA00038408"/>
    </source>
</evidence>
<evidence type="ECO:0000256" key="10">
    <source>
        <dbReference type="ARBA" id="ARBA00042775"/>
    </source>
</evidence>
<feature type="transmembrane region" description="Helical" evidence="12">
    <location>
        <begin position="12"/>
        <end position="30"/>
    </location>
</feature>
<keyword evidence="5 12" id="KW-1133">Transmembrane helix</keyword>
<evidence type="ECO:0000313" key="14">
    <source>
        <dbReference type="EMBL" id="MDL0429929.1"/>
    </source>
</evidence>
<evidence type="ECO:0000256" key="3">
    <source>
        <dbReference type="ARBA" id="ARBA00022519"/>
    </source>
</evidence>
<sequence>MLQDIRENAQGTIAKVIIGLLIVSLSIWGMDAIVGGFSGEPEVATVNGEDITEREFLRVVQLESQRRLSEMDTPDPSLLNEDQIRQDVLDSLIQQEVMTQDAARQGLELSDADIDALITQMPQFQVDGTFNRDRFVSAVRNMGMGVSEFRETMRQQYVVNQIRAGIAQSGVVTDENVAQLLRIQNQTRDFRMTTLSADSVSDEVKVTDADVESYYEENQQAFQQPESVDARYIVLSLEALAETVEISDEQLRDFYEQRSAELAREERRASHILIEGGDNADEIMATIQQRLAEGESFASLAEEFSIDTVSAEQGGDLGFAGRGVYDPAFEDALFALEEGEISDPVSTSFGVHLIRLEDVQRVDPPPLDEVEDELRRELAQREATERFAEVRSELADLAYAADDLTGPAEELGLEVREKSGITRDGGEAPFDHDGLVRQLFSEDVLKDGFNTELIDVGDNMSVVARVAEYHEAQQQPLEEVADEIRTALTRQKTRDALSDRAEAIIADLRSGKSAEELGLEAWQTYEDQSRSNRVLGGAVMSEVFSLQRPDDGGNAYGSVVSEDRVVIVALDEVNEGEVKRDGEEFLQLRGFLASLEGQREYRAYQQYLRDNADVERP</sequence>
<gene>
    <name evidence="14" type="ORF">QPM17_02225</name>
</gene>
<dbReference type="Gene3D" id="6.10.140.970">
    <property type="match status" value="1"/>
</dbReference>